<feature type="region of interest" description="Disordered" evidence="1">
    <location>
        <begin position="124"/>
        <end position="176"/>
    </location>
</feature>
<feature type="compositionally biased region" description="Pro residues" evidence="1">
    <location>
        <begin position="40"/>
        <end position="56"/>
    </location>
</feature>
<feature type="compositionally biased region" description="Low complexity" evidence="1">
    <location>
        <begin position="57"/>
        <end position="71"/>
    </location>
</feature>
<dbReference type="EMBL" id="GBRH01278115">
    <property type="protein sequence ID" value="JAD19780.1"/>
    <property type="molecule type" value="Transcribed_RNA"/>
</dbReference>
<feature type="region of interest" description="Disordered" evidence="1">
    <location>
        <begin position="1"/>
        <end position="110"/>
    </location>
</feature>
<evidence type="ECO:0000313" key="2">
    <source>
        <dbReference type="EMBL" id="JAD19780.1"/>
    </source>
</evidence>
<protein>
    <submittedName>
        <fullName evidence="2">Uncharacterized protein</fullName>
    </submittedName>
</protein>
<proteinExistence type="predicted"/>
<reference evidence="2" key="1">
    <citation type="submission" date="2014-09" db="EMBL/GenBank/DDBJ databases">
        <authorList>
            <person name="Magalhaes I.L.F."/>
            <person name="Oliveira U."/>
            <person name="Santos F.R."/>
            <person name="Vidigal T.H.D.A."/>
            <person name="Brescovit A.D."/>
            <person name="Santos A.J."/>
        </authorList>
    </citation>
    <scope>NUCLEOTIDE SEQUENCE</scope>
    <source>
        <tissue evidence="2">Shoot tissue taken approximately 20 cm above the soil surface</tissue>
    </source>
</reference>
<accession>A0A0A8Y3B5</accession>
<sequence length="176" mass="19262">MEEDPGVGHGAVDGNRGVSDIDATTKGGLGGGDGRCTPPSSRPPTDPPPARPPPWITPSSTSTHRPGARLPLIRRRRVQRVAGLPCCGGRGRWRSERPRRSCRWGRTPRREGWCTSAHSQWCHRRSRGLPGSQRPGCTRRPRSTAPRRPACRRRSSEDSRALWPPSATSSPSVTAR</sequence>
<dbReference type="AlphaFoldDB" id="A0A0A8Y3B5"/>
<name>A0A0A8Y3B5_ARUDO</name>
<reference evidence="2" key="2">
    <citation type="journal article" date="2015" name="Data Brief">
        <title>Shoot transcriptome of the giant reed, Arundo donax.</title>
        <authorList>
            <person name="Barrero R.A."/>
            <person name="Guerrero F.D."/>
            <person name="Moolhuijzen P."/>
            <person name="Goolsby J.A."/>
            <person name="Tidwell J."/>
            <person name="Bellgard S.E."/>
            <person name="Bellgard M.I."/>
        </authorList>
    </citation>
    <scope>NUCLEOTIDE SEQUENCE</scope>
    <source>
        <tissue evidence="2">Shoot tissue taken approximately 20 cm above the soil surface</tissue>
    </source>
</reference>
<evidence type="ECO:0000256" key="1">
    <source>
        <dbReference type="SAM" id="MobiDB-lite"/>
    </source>
</evidence>
<organism evidence="2">
    <name type="scientific">Arundo donax</name>
    <name type="common">Giant reed</name>
    <name type="synonym">Donax arundinaceus</name>
    <dbReference type="NCBI Taxonomy" id="35708"/>
    <lineage>
        <taxon>Eukaryota</taxon>
        <taxon>Viridiplantae</taxon>
        <taxon>Streptophyta</taxon>
        <taxon>Embryophyta</taxon>
        <taxon>Tracheophyta</taxon>
        <taxon>Spermatophyta</taxon>
        <taxon>Magnoliopsida</taxon>
        <taxon>Liliopsida</taxon>
        <taxon>Poales</taxon>
        <taxon>Poaceae</taxon>
        <taxon>PACMAD clade</taxon>
        <taxon>Arundinoideae</taxon>
        <taxon>Arundineae</taxon>
        <taxon>Arundo</taxon>
    </lineage>
</organism>
<feature type="compositionally biased region" description="Low complexity" evidence="1">
    <location>
        <begin position="164"/>
        <end position="176"/>
    </location>
</feature>